<dbReference type="AlphaFoldDB" id="A0A956NJ09"/>
<reference evidence="1" key="1">
    <citation type="submission" date="2020-04" db="EMBL/GenBank/DDBJ databases">
        <authorList>
            <person name="Zhang T."/>
        </authorList>
    </citation>
    <scope>NUCLEOTIDE SEQUENCE</scope>
    <source>
        <strain evidence="1">HKST-UBA02</strain>
    </source>
</reference>
<protein>
    <submittedName>
        <fullName evidence="1">Uncharacterized protein</fullName>
    </submittedName>
</protein>
<proteinExistence type="predicted"/>
<evidence type="ECO:0000313" key="1">
    <source>
        <dbReference type="EMBL" id="MCA9759481.1"/>
    </source>
</evidence>
<gene>
    <name evidence="1" type="ORF">KDA27_27045</name>
</gene>
<comment type="caution">
    <text evidence="1">The sequence shown here is derived from an EMBL/GenBank/DDBJ whole genome shotgun (WGS) entry which is preliminary data.</text>
</comment>
<accession>A0A956NJ09</accession>
<sequence length="70" mass="7417">SGSGGRAEFLGHGRWYHPWKGCRKGGDVGGQVLLWGLVRELERKRGVGSGLRTTVPPKAIAAYGSISGEP</sequence>
<dbReference type="EMBL" id="JAGQHS010000360">
    <property type="protein sequence ID" value="MCA9759481.1"/>
    <property type="molecule type" value="Genomic_DNA"/>
</dbReference>
<dbReference type="Proteomes" id="UP000739538">
    <property type="component" value="Unassembled WGS sequence"/>
</dbReference>
<feature type="non-terminal residue" evidence="1">
    <location>
        <position position="1"/>
    </location>
</feature>
<organism evidence="1 2">
    <name type="scientific">Eiseniibacteriota bacterium</name>
    <dbReference type="NCBI Taxonomy" id="2212470"/>
    <lineage>
        <taxon>Bacteria</taxon>
        <taxon>Candidatus Eiseniibacteriota</taxon>
    </lineage>
</organism>
<name>A0A956NJ09_UNCEI</name>
<reference evidence="1" key="2">
    <citation type="journal article" date="2021" name="Microbiome">
        <title>Successional dynamics and alternative stable states in a saline activated sludge microbial community over 9 years.</title>
        <authorList>
            <person name="Wang Y."/>
            <person name="Ye J."/>
            <person name="Ju F."/>
            <person name="Liu L."/>
            <person name="Boyd J.A."/>
            <person name="Deng Y."/>
            <person name="Parks D.H."/>
            <person name="Jiang X."/>
            <person name="Yin X."/>
            <person name="Woodcroft B.J."/>
            <person name="Tyson G.W."/>
            <person name="Hugenholtz P."/>
            <person name="Polz M.F."/>
            <person name="Zhang T."/>
        </authorList>
    </citation>
    <scope>NUCLEOTIDE SEQUENCE</scope>
    <source>
        <strain evidence="1">HKST-UBA02</strain>
    </source>
</reference>
<evidence type="ECO:0000313" key="2">
    <source>
        <dbReference type="Proteomes" id="UP000739538"/>
    </source>
</evidence>